<proteinExistence type="predicted"/>
<reference evidence="1 2" key="1">
    <citation type="submission" date="2014-11" db="EMBL/GenBank/DDBJ databases">
        <title>Symbiosis island explosion on the genome of extra-slow-growing strains of soybean bradyrhizobia with massive insertion sequences.</title>
        <authorList>
            <person name="Iida T."/>
            <person name="Minamisawa K."/>
        </authorList>
    </citation>
    <scope>NUCLEOTIDE SEQUENCE [LARGE SCALE GENOMIC DNA]</scope>
    <source>
        <strain evidence="1 2">NK6</strain>
    </source>
</reference>
<dbReference type="Proteomes" id="UP000063308">
    <property type="component" value="Chromosome"/>
</dbReference>
<dbReference type="AlphaFoldDB" id="A0A0E4BUC5"/>
<dbReference type="EMBL" id="AP014685">
    <property type="protein sequence ID" value="BAR60157.1"/>
    <property type="molecule type" value="Genomic_DNA"/>
</dbReference>
<evidence type="ECO:0000313" key="2">
    <source>
        <dbReference type="Proteomes" id="UP000063308"/>
    </source>
</evidence>
<protein>
    <submittedName>
        <fullName evidence="1">Uncharacterized protein</fullName>
    </submittedName>
</protein>
<gene>
    <name evidence="1" type="ORF">NK6_7006</name>
</gene>
<name>A0A0E4BUC5_9BRAD</name>
<sequence>MDRWWARRKIAFAHPTNVDARDKPGHDDLL</sequence>
<organism evidence="1 2">
    <name type="scientific">Bradyrhizobium diazoefficiens</name>
    <dbReference type="NCBI Taxonomy" id="1355477"/>
    <lineage>
        <taxon>Bacteria</taxon>
        <taxon>Pseudomonadati</taxon>
        <taxon>Pseudomonadota</taxon>
        <taxon>Alphaproteobacteria</taxon>
        <taxon>Hyphomicrobiales</taxon>
        <taxon>Nitrobacteraceae</taxon>
        <taxon>Bradyrhizobium</taxon>
    </lineage>
</organism>
<accession>A0A0E4BUC5</accession>
<evidence type="ECO:0000313" key="1">
    <source>
        <dbReference type="EMBL" id="BAR60157.1"/>
    </source>
</evidence>